<dbReference type="AlphaFoldDB" id="A0A4P1R4W9"/>
<feature type="region of interest" description="Disordered" evidence="1">
    <location>
        <begin position="149"/>
        <end position="183"/>
    </location>
</feature>
<dbReference type="OrthoDB" id="758624at2759"/>
<organism evidence="2 3">
    <name type="scientific">Lupinus angustifolius</name>
    <name type="common">Narrow-leaved blue lupine</name>
    <dbReference type="NCBI Taxonomy" id="3871"/>
    <lineage>
        <taxon>Eukaryota</taxon>
        <taxon>Viridiplantae</taxon>
        <taxon>Streptophyta</taxon>
        <taxon>Embryophyta</taxon>
        <taxon>Tracheophyta</taxon>
        <taxon>Spermatophyta</taxon>
        <taxon>Magnoliopsida</taxon>
        <taxon>eudicotyledons</taxon>
        <taxon>Gunneridae</taxon>
        <taxon>Pentapetalae</taxon>
        <taxon>rosids</taxon>
        <taxon>fabids</taxon>
        <taxon>Fabales</taxon>
        <taxon>Fabaceae</taxon>
        <taxon>Papilionoideae</taxon>
        <taxon>50 kb inversion clade</taxon>
        <taxon>genistoids sensu lato</taxon>
        <taxon>core genistoids</taxon>
        <taxon>Genisteae</taxon>
        <taxon>Lupinus</taxon>
    </lineage>
</organism>
<dbReference type="InterPro" id="IPR008004">
    <property type="entry name" value="OCTOPUS-like"/>
</dbReference>
<dbReference type="KEGG" id="lang:109359596"/>
<evidence type="ECO:0000313" key="2">
    <source>
        <dbReference type="EMBL" id="OIW01202.1"/>
    </source>
</evidence>
<evidence type="ECO:0000256" key="1">
    <source>
        <dbReference type="SAM" id="MobiDB-lite"/>
    </source>
</evidence>
<dbReference type="PANTHER" id="PTHR31659">
    <property type="entry name" value="PROTEIN: UPF0503-LIKE PROTEIN, PUTATIVE (DUF740)-RELATED"/>
    <property type="match status" value="1"/>
</dbReference>
<name>A0A4P1R4W9_LUPAN</name>
<dbReference type="GO" id="GO:0005886">
    <property type="term" value="C:plasma membrane"/>
    <property type="evidence" value="ECO:0007669"/>
    <property type="project" value="TreeGrafter"/>
</dbReference>
<keyword evidence="3" id="KW-1185">Reference proteome</keyword>
<sequence length="693" mass="77602">MNPTTTTQLTPPPPPPPPHAPPHAPLTSCHKHPLQYFTSFCPLCLCDRLSFLHPNNNNNKNASSSRKPPTSSTAAAAVKTIFRPHAARYNKPISSSFLPELRRAQSFSASKNEGFSSVLEPQRKSCDVRGRSTLCSLFNQDDERKISKNNVASSSSVEFETRNLASSSSTPFNESKEDEESYEDNVVLEIEEEEDENSEVIRASEEPNNVAFISSDVIENTVHEIVEKEPVFNSEENFSKPLKEQMDLDSQAKKGSVSSFWSAASVFSKKLQKWRQKQKMKKQRNGIVVGSTTLPVEKSLGRQFRETQSEIADYGFGRRSCDTDPRFSLDAGRMSFEDLRYSFDEPRASWDGYLIGRGFSGMPTMLSVVEDAPVLPQVMRTDSLIPVVEPMMNAINENEDDNLPGGSAQTREYYSDSSSKSRKSLDRSSSIRKTAAAVVAEMDEFKPVSSSIGSSNVNVNNVKANAKVTPATGDYFHGQKMVFPDRDLRDTNSNSLRDDCSETFELGFRDSASVIGNGVGEKKGLSKKWSRWSKAWNIWGLINRRGGGNKDEDEENRYNSRGNGNGVERSFSESWQEYRRERNGDAIRNGSFNPKLLRSNSSVSWRNVQNIGGSFGTMRKSNVQTNVYGRKGRDNFVLERNQSARYSPNHFDNGLLRLYMNPMQVIRGSRRNGSTKGRTNQAPSIARSALRLY</sequence>
<reference evidence="2 3" key="1">
    <citation type="journal article" date="2017" name="Plant Biotechnol. J.">
        <title>A comprehensive draft genome sequence for lupin (Lupinus angustifolius), an emerging health food: insights into plant-microbe interactions and legume evolution.</title>
        <authorList>
            <person name="Hane J.K."/>
            <person name="Ming Y."/>
            <person name="Kamphuis L.G."/>
            <person name="Nelson M.N."/>
            <person name="Garg G."/>
            <person name="Atkins C.A."/>
            <person name="Bayer P.E."/>
            <person name="Bravo A."/>
            <person name="Bringans S."/>
            <person name="Cannon S."/>
            <person name="Edwards D."/>
            <person name="Foley R."/>
            <person name="Gao L.L."/>
            <person name="Harrison M.J."/>
            <person name="Huang W."/>
            <person name="Hurgobin B."/>
            <person name="Li S."/>
            <person name="Liu C.W."/>
            <person name="McGrath A."/>
            <person name="Morahan G."/>
            <person name="Murray J."/>
            <person name="Weller J."/>
            <person name="Jian J."/>
            <person name="Singh K.B."/>
        </authorList>
    </citation>
    <scope>NUCLEOTIDE SEQUENCE [LARGE SCALE GENOMIC DNA]</scope>
    <source>
        <strain evidence="3">cv. Tanjil</strain>
        <tissue evidence="2">Whole plant</tissue>
    </source>
</reference>
<feature type="region of interest" description="Disordered" evidence="1">
    <location>
        <begin position="546"/>
        <end position="571"/>
    </location>
</feature>
<dbReference type="Proteomes" id="UP000188354">
    <property type="component" value="Chromosome LG11"/>
</dbReference>
<feature type="region of interest" description="Disordered" evidence="1">
    <location>
        <begin position="1"/>
        <end position="24"/>
    </location>
</feature>
<dbReference type="EMBL" id="CM007371">
    <property type="protein sequence ID" value="OIW01202.1"/>
    <property type="molecule type" value="Genomic_DNA"/>
</dbReference>
<feature type="region of interest" description="Disordered" evidence="1">
    <location>
        <begin position="396"/>
        <end position="427"/>
    </location>
</feature>
<dbReference type="Gramene" id="OIW01202">
    <property type="protein sequence ID" value="OIW01202"/>
    <property type="gene ID" value="TanjilG_10363"/>
</dbReference>
<feature type="compositionally biased region" description="Pro residues" evidence="1">
    <location>
        <begin position="10"/>
        <end position="24"/>
    </location>
</feature>
<gene>
    <name evidence="2" type="ORF">TanjilG_10363</name>
</gene>
<feature type="compositionally biased region" description="Polar residues" evidence="1">
    <location>
        <begin position="149"/>
        <end position="173"/>
    </location>
</feature>
<dbReference type="PANTHER" id="PTHR31659:SF9">
    <property type="entry name" value="PROTEIN: UPF0503-LIKE PROTEIN, PUTATIVE (DUF740)-RELATED"/>
    <property type="match status" value="1"/>
</dbReference>
<proteinExistence type="predicted"/>
<protein>
    <submittedName>
        <fullName evidence="2">Uncharacterized protein</fullName>
    </submittedName>
</protein>
<accession>A0A4P1R4W9</accession>
<evidence type="ECO:0000313" key="3">
    <source>
        <dbReference type="Proteomes" id="UP000188354"/>
    </source>
</evidence>
<dbReference type="Pfam" id="PF05340">
    <property type="entry name" value="DUF740"/>
    <property type="match status" value="1"/>
</dbReference>
<dbReference type="STRING" id="3871.A0A4P1R4W9"/>